<name>A0A6G9AXW1_9BACT</name>
<dbReference type="Proteomes" id="UP000501802">
    <property type="component" value="Chromosome"/>
</dbReference>
<feature type="chain" id="PRO_5026018355" evidence="2">
    <location>
        <begin position="21"/>
        <end position="313"/>
    </location>
</feature>
<feature type="region of interest" description="Disordered" evidence="1">
    <location>
        <begin position="25"/>
        <end position="72"/>
    </location>
</feature>
<feature type="compositionally biased region" description="Polar residues" evidence="1">
    <location>
        <begin position="59"/>
        <end position="72"/>
    </location>
</feature>
<proteinExistence type="predicted"/>
<keyword evidence="2" id="KW-0732">Signal</keyword>
<evidence type="ECO:0000259" key="3">
    <source>
        <dbReference type="Pfam" id="PF13568"/>
    </source>
</evidence>
<reference evidence="4 5" key="1">
    <citation type="submission" date="2020-03" db="EMBL/GenBank/DDBJ databases">
        <authorList>
            <person name="Kim M.K."/>
        </authorList>
    </citation>
    <scope>NUCLEOTIDE SEQUENCE [LARGE SCALE GENOMIC DNA]</scope>
    <source>
        <strain evidence="4 5">BT328</strain>
    </source>
</reference>
<evidence type="ECO:0000313" key="4">
    <source>
        <dbReference type="EMBL" id="QIP17033.1"/>
    </source>
</evidence>
<dbReference type="KEGG" id="spib:G8759_32560"/>
<keyword evidence="5" id="KW-1185">Reference proteome</keyword>
<feature type="region of interest" description="Disordered" evidence="1">
    <location>
        <begin position="104"/>
        <end position="124"/>
    </location>
</feature>
<feature type="compositionally biased region" description="Low complexity" evidence="1">
    <location>
        <begin position="25"/>
        <end position="37"/>
    </location>
</feature>
<dbReference type="EMBL" id="CP050063">
    <property type="protein sequence ID" value="QIP17033.1"/>
    <property type="molecule type" value="Genomic_DNA"/>
</dbReference>
<organism evidence="4 5">
    <name type="scientific">Spirosoma aureum</name>
    <dbReference type="NCBI Taxonomy" id="2692134"/>
    <lineage>
        <taxon>Bacteria</taxon>
        <taxon>Pseudomonadati</taxon>
        <taxon>Bacteroidota</taxon>
        <taxon>Cytophagia</taxon>
        <taxon>Cytophagales</taxon>
        <taxon>Cytophagaceae</taxon>
        <taxon>Spirosoma</taxon>
    </lineage>
</organism>
<feature type="compositionally biased region" description="Pro residues" evidence="1">
    <location>
        <begin position="108"/>
        <end position="117"/>
    </location>
</feature>
<evidence type="ECO:0000256" key="1">
    <source>
        <dbReference type="SAM" id="MobiDB-lite"/>
    </source>
</evidence>
<dbReference type="AlphaFoldDB" id="A0A6G9AXW1"/>
<evidence type="ECO:0000256" key="2">
    <source>
        <dbReference type="SAM" id="SignalP"/>
    </source>
</evidence>
<feature type="domain" description="Outer membrane protein beta-barrel" evidence="3">
    <location>
        <begin position="132"/>
        <end position="288"/>
    </location>
</feature>
<dbReference type="Pfam" id="PF13568">
    <property type="entry name" value="OMP_b-brl_2"/>
    <property type="match status" value="1"/>
</dbReference>
<dbReference type="InterPro" id="IPR025665">
    <property type="entry name" value="Beta-barrel_OMP_2"/>
</dbReference>
<protein>
    <submittedName>
        <fullName evidence="4">PorT family protein</fullName>
    </submittedName>
</protein>
<feature type="signal peptide" evidence="2">
    <location>
        <begin position="1"/>
        <end position="20"/>
    </location>
</feature>
<accession>A0A6G9AXW1</accession>
<sequence>MKPLNILLSLGLLLPVLAEAQVSPATQPATTTSQSTTLNANSRPSVRPPATRAAGSDAATPSTSTGSKPNRQQELYDQYHGITKKPTPPPPAPASAPVAPVVVTSEPAPKPEAPEPTPAMTSAPEETQVANQNANFRIGIRGGVTYPVYLEKVAGSDPAISFVGGLVMQFGRGKFSFQPEINYSRITQKLLSSGFGAVESKYAVDQVVVPLLLKISTGTFEGNRFFVNVGPYGAYLASTSINGLKREVPSNTGRFSFGAALGIGAMLKAGPGHVTIEARGLYNLGNSTDGVITDSKTIIAEGTLGYVFPLGGR</sequence>
<gene>
    <name evidence="4" type="ORF">G8759_32560</name>
</gene>
<dbReference type="RefSeq" id="WP_167217489.1">
    <property type="nucleotide sequence ID" value="NZ_CP050063.1"/>
</dbReference>
<evidence type="ECO:0000313" key="5">
    <source>
        <dbReference type="Proteomes" id="UP000501802"/>
    </source>
</evidence>